<evidence type="ECO:0000256" key="3">
    <source>
        <dbReference type="ARBA" id="ARBA00022989"/>
    </source>
</evidence>
<keyword evidence="3 5" id="KW-1133">Transmembrane helix</keyword>
<evidence type="ECO:0000256" key="1">
    <source>
        <dbReference type="ARBA" id="ARBA00004141"/>
    </source>
</evidence>
<comment type="subcellular location">
    <subcellularLocation>
        <location evidence="1">Membrane</location>
        <topology evidence="1">Multi-pass membrane protein</topology>
    </subcellularLocation>
</comment>
<evidence type="ECO:0000256" key="2">
    <source>
        <dbReference type="ARBA" id="ARBA00022692"/>
    </source>
</evidence>
<dbReference type="EMBL" id="VIVQ01000001">
    <property type="protein sequence ID" value="TWE12954.1"/>
    <property type="molecule type" value="Genomic_DNA"/>
</dbReference>
<gene>
    <name evidence="6" type="ORF">BKA23_1781</name>
</gene>
<keyword evidence="7" id="KW-1185">Reference proteome</keyword>
<dbReference type="AlphaFoldDB" id="A0A561EBF8"/>
<sequence>MKHVLPQANPLALLAVGLSAVVGSFFVGSATAGGLTVLLYAAIAGCLVPQWQPVRWRLVAVGIAAVSLWWSTWLLGGHHPDLATEAATRVLVLALPGAVLMAFVDPSRLGDALRQQLRLPARPVAALTAALTRFETLGQVWEQVRRLRRMRGMGAGRNPFAQVRATTATSFTLLVSAMRGATQLSIAMDSRGFRLAHDRTSAHDSAWSVVDTVLLLGGIVATIVAPVVLSAW</sequence>
<feature type="transmembrane region" description="Helical" evidence="5">
    <location>
        <begin position="12"/>
        <end position="42"/>
    </location>
</feature>
<reference evidence="6 7" key="1">
    <citation type="submission" date="2019-06" db="EMBL/GenBank/DDBJ databases">
        <title>Sequencing the genomes of 1000 actinobacteria strains.</title>
        <authorList>
            <person name="Klenk H.-P."/>
        </authorList>
    </citation>
    <scope>NUCLEOTIDE SEQUENCE [LARGE SCALE GENOMIC DNA]</scope>
    <source>
        <strain evidence="6 7">DSM 19560</strain>
    </source>
</reference>
<dbReference type="CDD" id="cd16914">
    <property type="entry name" value="EcfT"/>
    <property type="match status" value="1"/>
</dbReference>
<dbReference type="InterPro" id="IPR003339">
    <property type="entry name" value="ABC/ECF_trnsptr_transmembrane"/>
</dbReference>
<dbReference type="GO" id="GO:0005886">
    <property type="term" value="C:plasma membrane"/>
    <property type="evidence" value="ECO:0007669"/>
    <property type="project" value="UniProtKB-ARBA"/>
</dbReference>
<keyword evidence="2 5" id="KW-0812">Transmembrane</keyword>
<evidence type="ECO:0000256" key="4">
    <source>
        <dbReference type="ARBA" id="ARBA00023136"/>
    </source>
</evidence>
<evidence type="ECO:0000313" key="6">
    <source>
        <dbReference type="EMBL" id="TWE12954.1"/>
    </source>
</evidence>
<feature type="transmembrane region" description="Helical" evidence="5">
    <location>
        <begin position="54"/>
        <end position="74"/>
    </location>
</feature>
<protein>
    <submittedName>
        <fullName evidence="6">Energy-coupling factor transport system permease protein</fullName>
    </submittedName>
</protein>
<evidence type="ECO:0000256" key="5">
    <source>
        <dbReference type="SAM" id="Phobius"/>
    </source>
</evidence>
<dbReference type="OrthoDB" id="501320at2"/>
<keyword evidence="4 5" id="KW-0472">Membrane</keyword>
<dbReference type="Proteomes" id="UP000318297">
    <property type="component" value="Unassembled WGS sequence"/>
</dbReference>
<evidence type="ECO:0000313" key="7">
    <source>
        <dbReference type="Proteomes" id="UP000318297"/>
    </source>
</evidence>
<feature type="transmembrane region" description="Helical" evidence="5">
    <location>
        <begin position="209"/>
        <end position="229"/>
    </location>
</feature>
<dbReference type="RefSeq" id="WP_145227334.1">
    <property type="nucleotide sequence ID" value="NZ_VIVQ01000001.1"/>
</dbReference>
<organism evidence="6 7">
    <name type="scientific">Rudaeicoccus suwonensis</name>
    <dbReference type="NCBI Taxonomy" id="657409"/>
    <lineage>
        <taxon>Bacteria</taxon>
        <taxon>Bacillati</taxon>
        <taxon>Actinomycetota</taxon>
        <taxon>Actinomycetes</taxon>
        <taxon>Micrococcales</taxon>
        <taxon>Dermacoccaceae</taxon>
        <taxon>Rudaeicoccus</taxon>
    </lineage>
</organism>
<feature type="transmembrane region" description="Helical" evidence="5">
    <location>
        <begin position="86"/>
        <end position="104"/>
    </location>
</feature>
<comment type="caution">
    <text evidence="6">The sequence shown here is derived from an EMBL/GenBank/DDBJ whole genome shotgun (WGS) entry which is preliminary data.</text>
</comment>
<proteinExistence type="predicted"/>
<name>A0A561EBF8_9MICO</name>
<accession>A0A561EBF8</accession>